<dbReference type="EMBL" id="JAPWIS010000040">
    <property type="protein sequence ID" value="MCZ4590019.1"/>
    <property type="molecule type" value="Genomic_DNA"/>
</dbReference>
<organism evidence="3 5">
    <name type="scientific">Rhodococcus opacus</name>
    <name type="common">Nocardia opaca</name>
    <dbReference type="NCBI Taxonomy" id="37919"/>
    <lineage>
        <taxon>Bacteria</taxon>
        <taxon>Bacillati</taxon>
        <taxon>Actinomycetota</taxon>
        <taxon>Actinomycetes</taxon>
        <taxon>Mycobacteriales</taxon>
        <taxon>Nocardiaceae</taxon>
        <taxon>Rhodococcus</taxon>
    </lineage>
</organism>
<dbReference type="EMBL" id="CP130953">
    <property type="protein sequence ID" value="WLF44544.1"/>
    <property type="molecule type" value="Genomic_DNA"/>
</dbReference>
<gene>
    <name evidence="2" type="ORF">O4328_41415</name>
    <name evidence="3" type="ORF">Q5707_21565</name>
</gene>
<dbReference type="InterPro" id="IPR011051">
    <property type="entry name" value="RmlC_Cupin_sf"/>
</dbReference>
<dbReference type="RefSeq" id="WP_269592771.1">
    <property type="nucleotide sequence ID" value="NZ_CP130953.1"/>
</dbReference>
<dbReference type="InterPro" id="IPR014710">
    <property type="entry name" value="RmlC-like_jellyroll"/>
</dbReference>
<evidence type="ECO:0000313" key="2">
    <source>
        <dbReference type="EMBL" id="MCZ4590019.1"/>
    </source>
</evidence>
<dbReference type="PANTHER" id="PTHR40943">
    <property type="entry name" value="CYTOPLASMIC PROTEIN-RELATED"/>
    <property type="match status" value="1"/>
</dbReference>
<accession>A0AAX3Y931</accession>
<evidence type="ECO:0000259" key="1">
    <source>
        <dbReference type="Pfam" id="PF05899"/>
    </source>
</evidence>
<dbReference type="Proteomes" id="UP001231166">
    <property type="component" value="Chromosome"/>
</dbReference>
<dbReference type="InterPro" id="IPR008579">
    <property type="entry name" value="UGlyAH_Cupin_dom"/>
</dbReference>
<proteinExistence type="predicted"/>
<reference evidence="3" key="2">
    <citation type="submission" date="2023-07" db="EMBL/GenBank/DDBJ databases">
        <title>Genomic analysis of Rhodococcus opacus VOC-14 with glycol ethers degradation activity.</title>
        <authorList>
            <person name="Narkevich D.A."/>
            <person name="Hlushen A.M."/>
            <person name="Akhremchuk A.E."/>
            <person name="Sikolenko M.A."/>
            <person name="Valentovich L.N."/>
        </authorList>
    </citation>
    <scope>NUCLEOTIDE SEQUENCE</scope>
    <source>
        <strain evidence="3">VOC-14</strain>
    </source>
</reference>
<dbReference type="Proteomes" id="UP001066327">
    <property type="component" value="Unassembled WGS sequence"/>
</dbReference>
<feature type="domain" description="(S)-ureidoglycine aminohydrolase cupin" evidence="1">
    <location>
        <begin position="62"/>
        <end position="112"/>
    </location>
</feature>
<dbReference type="SUPFAM" id="SSF51182">
    <property type="entry name" value="RmlC-like cupins"/>
    <property type="match status" value="1"/>
</dbReference>
<keyword evidence="4" id="KW-1185">Reference proteome</keyword>
<dbReference type="PANTHER" id="PTHR40943:SF1">
    <property type="entry name" value="CYTOPLASMIC PROTEIN"/>
    <property type="match status" value="1"/>
</dbReference>
<evidence type="ECO:0000313" key="4">
    <source>
        <dbReference type="Proteomes" id="UP001066327"/>
    </source>
</evidence>
<protein>
    <submittedName>
        <fullName evidence="3">Cupin domain-containing protein</fullName>
    </submittedName>
</protein>
<dbReference type="AlphaFoldDB" id="A0AAX3Y931"/>
<evidence type="ECO:0000313" key="5">
    <source>
        <dbReference type="Proteomes" id="UP001231166"/>
    </source>
</evidence>
<evidence type="ECO:0000313" key="3">
    <source>
        <dbReference type="EMBL" id="WLF44544.1"/>
    </source>
</evidence>
<name>A0AAX3Y931_RHOOP</name>
<dbReference type="Pfam" id="PF05899">
    <property type="entry name" value="Cupin_3"/>
    <property type="match status" value="1"/>
</dbReference>
<dbReference type="Gene3D" id="2.60.120.10">
    <property type="entry name" value="Jelly Rolls"/>
    <property type="match status" value="1"/>
</dbReference>
<reference evidence="2" key="1">
    <citation type="submission" date="2022-12" db="EMBL/GenBank/DDBJ databases">
        <authorList>
            <person name="Krivoruchko A.V."/>
            <person name="Elkin A."/>
        </authorList>
    </citation>
    <scope>NUCLEOTIDE SEQUENCE</scope>
    <source>
        <strain evidence="2">IEGM 249</strain>
    </source>
</reference>
<sequence>MTADYAVSTSGQLAQNYVPFIVEGNPTGQFSQLHGRTGDAVRAGLFRVLEGEYPDREPTPYYFEMDEYIWIVEGEVHIDTAAGETHVLREGDCAYFRQGTHSTWTFHAPFRKFSIEIKQDK</sequence>